<dbReference type="SUPFAM" id="SSF52172">
    <property type="entry name" value="CheY-like"/>
    <property type="match status" value="1"/>
</dbReference>
<evidence type="ECO:0000313" key="4">
    <source>
        <dbReference type="EMBL" id="EWY42696.1"/>
    </source>
</evidence>
<evidence type="ECO:0000256" key="2">
    <source>
        <dbReference type="SAM" id="MobiDB-lite"/>
    </source>
</evidence>
<dbReference type="PANTHER" id="PTHR43228">
    <property type="entry name" value="TWO-COMPONENT RESPONSE REGULATOR"/>
    <property type="match status" value="1"/>
</dbReference>
<feature type="compositionally biased region" description="Pro residues" evidence="2">
    <location>
        <begin position="154"/>
        <end position="164"/>
    </location>
</feature>
<keyword evidence="5" id="KW-1185">Reference proteome</keyword>
<dbReference type="Pfam" id="PF00072">
    <property type="entry name" value="Response_reg"/>
    <property type="match status" value="1"/>
</dbReference>
<protein>
    <submittedName>
        <fullName evidence="4">Regulator</fullName>
    </submittedName>
</protein>
<sequence length="226" mass="24144">MVVDDERFTRALVARLLGYLGAKAVFQAENGADALWMLEGGRMAFDAVVADLEMPRVNGLEMLKEIRSGANGCRRDLPVVMLTGHSDIELVSRAMALDINGFIVKPVSQGALASRLARVFGDDVRTIRAESEYAMVDARFGADEPAPARGGLPVRPPPSPPPSPDGGMYRIALTDVAPGGVLALDVTVPSGLVLVSEGTVLTSRLIQRLKGLGDLNIVIEDVWLRV</sequence>
<dbReference type="SMART" id="SM00448">
    <property type="entry name" value="REC"/>
    <property type="match status" value="1"/>
</dbReference>
<organism evidence="4 5">
    <name type="scientific">Skermanella stibiiresistens SB22</name>
    <dbReference type="NCBI Taxonomy" id="1385369"/>
    <lineage>
        <taxon>Bacteria</taxon>
        <taxon>Pseudomonadati</taxon>
        <taxon>Pseudomonadota</taxon>
        <taxon>Alphaproteobacteria</taxon>
        <taxon>Rhodospirillales</taxon>
        <taxon>Azospirillaceae</taxon>
        <taxon>Skermanella</taxon>
    </lineage>
</organism>
<dbReference type="AlphaFoldDB" id="W9HDA1"/>
<keyword evidence="1" id="KW-0597">Phosphoprotein</keyword>
<gene>
    <name evidence="4" type="ORF">N825_02210</name>
</gene>
<accession>W9HDA1</accession>
<dbReference type="InterPro" id="IPR052048">
    <property type="entry name" value="ST_Response_Regulator"/>
</dbReference>
<evidence type="ECO:0000313" key="5">
    <source>
        <dbReference type="Proteomes" id="UP000019486"/>
    </source>
</evidence>
<dbReference type="GO" id="GO:0000160">
    <property type="term" value="P:phosphorelay signal transduction system"/>
    <property type="evidence" value="ECO:0007669"/>
    <property type="project" value="InterPro"/>
</dbReference>
<name>W9HDA1_9PROT</name>
<dbReference type="Gene3D" id="3.40.50.2300">
    <property type="match status" value="1"/>
</dbReference>
<dbReference type="PROSITE" id="PS50110">
    <property type="entry name" value="RESPONSE_REGULATORY"/>
    <property type="match status" value="1"/>
</dbReference>
<dbReference type="EMBL" id="AVFL01000001">
    <property type="protein sequence ID" value="EWY42696.1"/>
    <property type="molecule type" value="Genomic_DNA"/>
</dbReference>
<feature type="region of interest" description="Disordered" evidence="2">
    <location>
        <begin position="145"/>
        <end position="166"/>
    </location>
</feature>
<dbReference type="Proteomes" id="UP000019486">
    <property type="component" value="Unassembled WGS sequence"/>
</dbReference>
<feature type="domain" description="Response regulatory" evidence="3">
    <location>
        <begin position="1"/>
        <end position="120"/>
    </location>
</feature>
<dbReference type="InterPro" id="IPR011006">
    <property type="entry name" value="CheY-like_superfamily"/>
</dbReference>
<proteinExistence type="predicted"/>
<dbReference type="InterPro" id="IPR001789">
    <property type="entry name" value="Sig_transdc_resp-reg_receiver"/>
</dbReference>
<evidence type="ECO:0000256" key="1">
    <source>
        <dbReference type="PROSITE-ProRule" id="PRU00169"/>
    </source>
</evidence>
<evidence type="ECO:0000259" key="3">
    <source>
        <dbReference type="PROSITE" id="PS50110"/>
    </source>
</evidence>
<dbReference type="STRING" id="1385369.N825_02210"/>
<reference evidence="4 5" key="1">
    <citation type="submission" date="2013-08" db="EMBL/GenBank/DDBJ databases">
        <title>The genome sequence of Skermanella stibiiresistens.</title>
        <authorList>
            <person name="Zhu W."/>
            <person name="Wang G."/>
        </authorList>
    </citation>
    <scope>NUCLEOTIDE SEQUENCE [LARGE SCALE GENOMIC DNA]</scope>
    <source>
        <strain evidence="4 5">SB22</strain>
    </source>
</reference>
<dbReference type="PANTHER" id="PTHR43228:SF1">
    <property type="entry name" value="TWO-COMPONENT RESPONSE REGULATOR ARR22"/>
    <property type="match status" value="1"/>
</dbReference>
<feature type="modified residue" description="4-aspartylphosphate" evidence="1">
    <location>
        <position position="51"/>
    </location>
</feature>
<comment type="caution">
    <text evidence="4">The sequence shown here is derived from an EMBL/GenBank/DDBJ whole genome shotgun (WGS) entry which is preliminary data.</text>
</comment>